<evidence type="ECO:0000313" key="1">
    <source>
        <dbReference type="EMBL" id="NDL56178.1"/>
    </source>
</evidence>
<dbReference type="EMBL" id="WLZY01000001">
    <property type="protein sequence ID" value="NDL56178.1"/>
    <property type="molecule type" value="Genomic_DNA"/>
</dbReference>
<organism evidence="1 2">
    <name type="scientific">Phytoactinopolyspora mesophila</name>
    <dbReference type="NCBI Taxonomy" id="2650750"/>
    <lineage>
        <taxon>Bacteria</taxon>
        <taxon>Bacillati</taxon>
        <taxon>Actinomycetota</taxon>
        <taxon>Actinomycetes</taxon>
        <taxon>Jiangellales</taxon>
        <taxon>Jiangellaceae</taxon>
        <taxon>Phytoactinopolyspora</taxon>
    </lineage>
</organism>
<dbReference type="AlphaFoldDB" id="A0A7K3M162"/>
<reference evidence="1 2" key="1">
    <citation type="submission" date="2019-11" db="EMBL/GenBank/DDBJ databases">
        <authorList>
            <person name="Li X.-J."/>
            <person name="Feng X.-M."/>
        </authorList>
    </citation>
    <scope>NUCLEOTIDE SEQUENCE [LARGE SCALE GENOMIC DNA]</scope>
    <source>
        <strain evidence="1 2">XMNu-373</strain>
    </source>
</reference>
<proteinExistence type="predicted"/>
<dbReference type="Proteomes" id="UP000460435">
    <property type="component" value="Unassembled WGS sequence"/>
</dbReference>
<protein>
    <submittedName>
        <fullName evidence="1">Uncharacterized protein</fullName>
    </submittedName>
</protein>
<accession>A0A7K3M162</accession>
<gene>
    <name evidence="1" type="ORF">F7O44_03715</name>
</gene>
<sequence length="63" mass="7446">MNSTYLLAGIEVQRLMENQARAAFDPERAALLALVQARPRRSWNWRVWSRRLPAPTRERGRVR</sequence>
<comment type="caution">
    <text evidence="1">The sequence shown here is derived from an EMBL/GenBank/DDBJ whole genome shotgun (WGS) entry which is preliminary data.</text>
</comment>
<keyword evidence="2" id="KW-1185">Reference proteome</keyword>
<dbReference type="RefSeq" id="WP_162448801.1">
    <property type="nucleotide sequence ID" value="NZ_WLZY01000001.1"/>
</dbReference>
<evidence type="ECO:0000313" key="2">
    <source>
        <dbReference type="Proteomes" id="UP000460435"/>
    </source>
</evidence>
<name>A0A7K3M162_9ACTN</name>